<comment type="subcellular location">
    <subcellularLocation>
        <location evidence="4">Cytoplasm</location>
    </subcellularLocation>
</comment>
<comment type="function">
    <text evidence="4">Catalyzes the reductive methylation of 2'-deoxyuridine-5'-monophosphate (dUMP) to 2'-deoxythymidine-5'-monophosphate (dTMP) while utilizing 5,10-methylenetetrahydrofolate (mTHF) as the methyl donor and reductant in the reaction, yielding dihydrofolate (DHF) as a by-product. This enzymatic reaction provides an intracellular de novo source of dTMP, an essential precursor for DNA biosynthesis.</text>
</comment>
<dbReference type="EMBL" id="FSSB01000011">
    <property type="protein sequence ID" value="SIO94320.1"/>
    <property type="molecule type" value="Genomic_DNA"/>
</dbReference>
<proteinExistence type="inferred from homology"/>
<evidence type="ECO:0000256" key="2">
    <source>
        <dbReference type="ARBA" id="ARBA00022603"/>
    </source>
</evidence>
<comment type="pathway">
    <text evidence="4">Pyrimidine metabolism; dTTP biosynthesis.</text>
</comment>
<dbReference type="GO" id="GO:0006231">
    <property type="term" value="P:dTMP biosynthetic process"/>
    <property type="evidence" value="ECO:0007669"/>
    <property type="project" value="UniProtKB-UniRule"/>
</dbReference>
<dbReference type="InterPro" id="IPR036926">
    <property type="entry name" value="Thymidate_synth/dCMP_Mease_sf"/>
</dbReference>
<keyword evidence="4" id="KW-0545">Nucleotide biosynthesis</keyword>
<keyword evidence="2 4" id="KW-0489">Methyltransferase</keyword>
<dbReference type="NCBIfam" id="NF002497">
    <property type="entry name" value="PRK01827.1-3"/>
    <property type="match status" value="1"/>
</dbReference>
<dbReference type="NCBIfam" id="TIGR03284">
    <property type="entry name" value="thym_sym"/>
    <property type="match status" value="2"/>
</dbReference>
<dbReference type="EMBL" id="CP046268">
    <property type="protein sequence ID" value="QMV13442.1"/>
    <property type="molecule type" value="Genomic_DNA"/>
</dbReference>
<feature type="active site" description="Nucleophile" evidence="4">
    <location>
        <position position="159"/>
    </location>
</feature>
<feature type="binding site" evidence="4">
    <location>
        <position position="51"/>
    </location>
    <ligand>
        <name>(6R)-5,10-methylene-5,6,7,8-tetrahydrofolate</name>
        <dbReference type="ChEBI" id="CHEBI:15636"/>
    </ligand>
</feature>
<dbReference type="GO" id="GO:0006235">
    <property type="term" value="P:dTTP biosynthetic process"/>
    <property type="evidence" value="ECO:0007669"/>
    <property type="project" value="UniProtKB-UniRule"/>
</dbReference>
<protein>
    <recommendedName>
        <fullName evidence="1 4">Thymidylate synthase</fullName>
        <shortName evidence="4">TS</shortName>
        <shortName evidence="4">TSase</shortName>
        <ecNumber evidence="1 4">2.1.1.45</ecNumber>
    </recommendedName>
</protein>
<keyword evidence="3 4" id="KW-0808">Transferase</keyword>
<comment type="similarity">
    <text evidence="4">Belongs to the thymidylate synthase family. Bacterial-type ThyA subfamily.</text>
</comment>
<dbReference type="Pfam" id="PF00303">
    <property type="entry name" value="Thymidylat_synt"/>
    <property type="match status" value="1"/>
</dbReference>
<dbReference type="Proteomes" id="UP000184774">
    <property type="component" value="Unassembled WGS sequence"/>
</dbReference>
<dbReference type="EC" id="2.1.1.45" evidence="1 4"/>
<feature type="binding site" description="in other chain" evidence="4">
    <location>
        <position position="190"/>
    </location>
    <ligand>
        <name>dUMP</name>
        <dbReference type="ChEBI" id="CHEBI:246422"/>
        <note>ligand shared between dimeric partners</note>
    </ligand>
</feature>
<evidence type="ECO:0000259" key="5">
    <source>
        <dbReference type="Pfam" id="PF00303"/>
    </source>
</evidence>
<evidence type="ECO:0000256" key="3">
    <source>
        <dbReference type="ARBA" id="ARBA00022679"/>
    </source>
</evidence>
<dbReference type="HAMAP" id="MF_00008">
    <property type="entry name" value="Thymidy_synth_bact"/>
    <property type="match status" value="1"/>
</dbReference>
<dbReference type="Proteomes" id="UP000515264">
    <property type="component" value="Chromosome 1"/>
</dbReference>
<feature type="binding site" evidence="4">
    <location>
        <position position="182"/>
    </location>
    <ligand>
        <name>(6R)-5,10-methylene-5,6,7,8-tetrahydrofolate</name>
        <dbReference type="ChEBI" id="CHEBI:15636"/>
    </ligand>
</feature>
<comment type="subunit">
    <text evidence="4">Homodimer.</text>
</comment>
<dbReference type="PRINTS" id="PR00108">
    <property type="entry name" value="THYMDSNTHASE"/>
</dbReference>
<dbReference type="PANTHER" id="PTHR11548:SF9">
    <property type="entry name" value="THYMIDYLATE SYNTHASE"/>
    <property type="match status" value="1"/>
</dbReference>
<dbReference type="GO" id="GO:0004799">
    <property type="term" value="F:thymidylate synthase activity"/>
    <property type="evidence" value="ECO:0007669"/>
    <property type="project" value="UniProtKB-UniRule"/>
</dbReference>
<sequence>MKQYIALLEDILENGDVKGDRTGTGTLSVFGRQIRHNLQEGFPLTTTKKLHFKSIANELIWFLSGDTNTTWLKANGVSIWDEWATENGDLGPIYGKQWTAWPTQSGESINQIDYVVDALKNNPNSRRILFHGWNVEYLPDESMAPRDNASQGKMALPPCHLLYQFYVSNGKLSAQLYIRSSDSFLGLPYNIASLALLTHMLAQQCNLIPHEIVVSFGDLHAYSNHMEQIKTQLTREPRQLPELRILRTPESIYDYRFEDFEIVGYDPHPSIKAPVAI</sequence>
<evidence type="ECO:0000256" key="1">
    <source>
        <dbReference type="ARBA" id="ARBA00011947"/>
    </source>
</evidence>
<dbReference type="InterPro" id="IPR045097">
    <property type="entry name" value="Thymidate_synth/dCMP_Mease"/>
</dbReference>
<accession>A0A1N6M4L6</accession>
<feature type="binding site" description="in other chain" evidence="4">
    <location>
        <position position="21"/>
    </location>
    <ligand>
        <name>dUMP</name>
        <dbReference type="ChEBI" id="CHEBI:246422"/>
        <note>ligand shared between dimeric partners</note>
    </ligand>
</feature>
<name>A0A1N6M4L6_9VIBR</name>
<feature type="binding site" description="in other chain" evidence="4">
    <location>
        <begin position="179"/>
        <end position="182"/>
    </location>
    <ligand>
        <name>dUMP</name>
        <dbReference type="ChEBI" id="CHEBI:246422"/>
        <note>ligand shared between dimeric partners</note>
    </ligand>
</feature>
<feature type="binding site" evidence="4">
    <location>
        <begin position="126"/>
        <end position="127"/>
    </location>
    <ligand>
        <name>dUMP</name>
        <dbReference type="ChEBI" id="CHEBI:246422"/>
        <note>ligand shared between dimeric partners</note>
    </ligand>
</feature>
<dbReference type="GO" id="GO:0032259">
    <property type="term" value="P:methylation"/>
    <property type="evidence" value="ECO:0007669"/>
    <property type="project" value="UniProtKB-KW"/>
</dbReference>
<gene>
    <name evidence="7" type="primary">thyA_2</name>
    <name evidence="4 6" type="synonym">thyA</name>
    <name evidence="7" type="ORF">VSP9026_02011</name>
    <name evidence="6" type="ORF">Vspart_00671</name>
</gene>
<feature type="binding site" evidence="4">
    <location>
        <position position="276"/>
    </location>
    <ligand>
        <name>(6R)-5,10-methylene-5,6,7,8-tetrahydrofolate</name>
        <dbReference type="ChEBI" id="CHEBI:15636"/>
    </ligand>
</feature>
<reference evidence="7 8" key="1">
    <citation type="submission" date="2016-12" db="EMBL/GenBank/DDBJ databases">
        <authorList>
            <person name="Song W.-J."/>
            <person name="Kurnit D.M."/>
        </authorList>
    </citation>
    <scope>NUCLEOTIDE SEQUENCE [LARGE SCALE GENOMIC DNA]</scope>
    <source>
        <strain evidence="7 8">CECT 9026</strain>
    </source>
</reference>
<feature type="binding site" description="in other chain" evidence="4">
    <location>
        <begin position="220"/>
        <end position="222"/>
    </location>
    <ligand>
        <name>dUMP</name>
        <dbReference type="ChEBI" id="CHEBI:246422"/>
        <note>ligand shared between dimeric partners</note>
    </ligand>
</feature>
<dbReference type="InterPro" id="IPR023451">
    <property type="entry name" value="Thymidate_synth/dCMP_Mease_dom"/>
</dbReference>
<dbReference type="PANTHER" id="PTHR11548">
    <property type="entry name" value="THYMIDYLATE SYNTHASE 1"/>
    <property type="match status" value="1"/>
</dbReference>
<comment type="catalytic activity">
    <reaction evidence="4">
        <text>dUMP + (6R)-5,10-methylene-5,6,7,8-tetrahydrofolate = 7,8-dihydrofolate + dTMP</text>
        <dbReference type="Rhea" id="RHEA:12104"/>
        <dbReference type="ChEBI" id="CHEBI:15636"/>
        <dbReference type="ChEBI" id="CHEBI:57451"/>
        <dbReference type="ChEBI" id="CHEBI:63528"/>
        <dbReference type="ChEBI" id="CHEBI:246422"/>
        <dbReference type="EC" id="2.1.1.45"/>
    </reaction>
</comment>
<dbReference type="GO" id="GO:0005829">
    <property type="term" value="C:cytosol"/>
    <property type="evidence" value="ECO:0007669"/>
    <property type="project" value="TreeGrafter"/>
</dbReference>
<dbReference type="InterPro" id="IPR000398">
    <property type="entry name" value="Thymidylate_synthase"/>
</dbReference>
<dbReference type="AlphaFoldDB" id="A0A1N6M4L6"/>
<dbReference type="OrthoDB" id="9774633at2"/>
<keyword evidence="9" id="KW-1185">Reference proteome</keyword>
<evidence type="ECO:0000313" key="9">
    <source>
        <dbReference type="Proteomes" id="UP000515264"/>
    </source>
</evidence>
<feature type="domain" description="Thymidylate synthase/dCMP hydroxymethylase" evidence="5">
    <location>
        <begin position="2"/>
        <end position="277"/>
    </location>
</feature>
<evidence type="ECO:0000313" key="6">
    <source>
        <dbReference type="EMBL" id="QMV13442.1"/>
    </source>
</evidence>
<dbReference type="UniPathway" id="UPA00575"/>
<evidence type="ECO:0000313" key="8">
    <source>
        <dbReference type="Proteomes" id="UP000184774"/>
    </source>
</evidence>
<evidence type="ECO:0000313" key="7">
    <source>
        <dbReference type="EMBL" id="SIO94320.1"/>
    </source>
</evidence>
<reference evidence="6" key="2">
    <citation type="submission" date="2019-11" db="EMBL/GenBank/DDBJ databases">
        <authorList>
            <person name="January G."/>
            <person name="Bunk B."/>
        </authorList>
    </citation>
    <scope>NUCLEOTIDE SEQUENCE</scope>
    <source>
        <strain evidence="6">3.6</strain>
    </source>
</reference>
<evidence type="ECO:0000256" key="4">
    <source>
        <dbReference type="HAMAP-Rule" id="MF_00008"/>
    </source>
</evidence>
<organism evidence="7 8">
    <name type="scientific">Vibrio spartinae</name>
    <dbReference type="NCBI Taxonomy" id="1918945"/>
    <lineage>
        <taxon>Bacteria</taxon>
        <taxon>Pseudomonadati</taxon>
        <taxon>Pseudomonadota</taxon>
        <taxon>Gammaproteobacteria</taxon>
        <taxon>Vibrionales</taxon>
        <taxon>Vibrionaceae</taxon>
        <taxon>Vibrio</taxon>
    </lineage>
</organism>
<dbReference type="Gene3D" id="3.30.572.10">
    <property type="entry name" value="Thymidylate synthase/dCMP hydroxymethylase domain"/>
    <property type="match status" value="1"/>
</dbReference>
<dbReference type="RefSeq" id="WP_074372859.1">
    <property type="nucleotide sequence ID" value="NZ_AP024907.1"/>
</dbReference>
<dbReference type="CDD" id="cd00351">
    <property type="entry name" value="TS_Pyrimidine_HMase"/>
    <property type="match status" value="1"/>
</dbReference>
<keyword evidence="4" id="KW-0963">Cytoplasm</keyword>
<dbReference type="SUPFAM" id="SSF55831">
    <property type="entry name" value="Thymidylate synthase/dCMP hydroxymethylase"/>
    <property type="match status" value="1"/>
</dbReference>
<reference evidence="6 9" key="3">
    <citation type="journal article" date="2020" name="J. Nat. Prod.">
        <title>Genomics-Metabolomics Profiling Disclosed Marine Vibrio spartinae 3.6 as a Producer of a New Branched Side Chain Prodigiosin.</title>
        <authorList>
            <person name="Vitale G.A."/>
            <person name="Sciarretta M."/>
            <person name="Palma Esposito F."/>
            <person name="January G.G."/>
            <person name="Giaccio M."/>
            <person name="Bunk B."/>
            <person name="Sproer C."/>
            <person name="Bajerski F."/>
            <person name="Power D."/>
            <person name="Festa C."/>
            <person name="Monti M.C."/>
            <person name="D'Auria M.V."/>
            <person name="de Pascale D."/>
        </authorList>
    </citation>
    <scope>NUCLEOTIDE SEQUENCE [LARGE SCALE GENOMIC DNA]</scope>
    <source>
        <strain evidence="6 9">3.6</strain>
    </source>
</reference>